<dbReference type="EMBL" id="ML014150">
    <property type="protein sequence ID" value="RKP02159.1"/>
    <property type="molecule type" value="Genomic_DNA"/>
</dbReference>
<organism evidence="8 9">
    <name type="scientific">Caulochytrium protostelioides</name>
    <dbReference type="NCBI Taxonomy" id="1555241"/>
    <lineage>
        <taxon>Eukaryota</taxon>
        <taxon>Fungi</taxon>
        <taxon>Fungi incertae sedis</taxon>
        <taxon>Chytridiomycota</taxon>
        <taxon>Chytridiomycota incertae sedis</taxon>
        <taxon>Chytridiomycetes</taxon>
        <taxon>Caulochytriales</taxon>
        <taxon>Caulochytriaceae</taxon>
        <taxon>Caulochytrium</taxon>
    </lineage>
</organism>
<evidence type="ECO:0000256" key="4">
    <source>
        <dbReference type="ARBA" id="ARBA00022825"/>
    </source>
</evidence>
<name>A0A4V1IUY3_9FUNG</name>
<dbReference type="InterPro" id="IPR022398">
    <property type="entry name" value="Peptidase_S8_His-AS"/>
</dbReference>
<dbReference type="PROSITE" id="PS51892">
    <property type="entry name" value="SUBTILASE"/>
    <property type="match status" value="1"/>
</dbReference>
<dbReference type="FunFam" id="3.40.50.200:FF:000007">
    <property type="entry name" value="Subtilisin-like serine protease"/>
    <property type="match status" value="1"/>
</dbReference>
<dbReference type="AlphaFoldDB" id="A0A4V1IUY3"/>
<dbReference type="Pfam" id="PF00082">
    <property type="entry name" value="Peptidase_S8"/>
    <property type="match status" value="1"/>
</dbReference>
<feature type="non-terminal residue" evidence="8">
    <location>
        <position position="295"/>
    </location>
</feature>
<feature type="domain" description="Peptidase S8/S53" evidence="7">
    <location>
        <begin position="70"/>
        <end position="295"/>
    </location>
</feature>
<dbReference type="InterPro" id="IPR015500">
    <property type="entry name" value="Peptidase_S8_subtilisin-rel"/>
</dbReference>
<dbReference type="PROSITE" id="PS00138">
    <property type="entry name" value="SUBTILASE_SER"/>
    <property type="match status" value="1"/>
</dbReference>
<proteinExistence type="inferred from homology"/>
<dbReference type="CDD" id="cd04077">
    <property type="entry name" value="Peptidases_S8_PCSK9_ProteinaseK_like"/>
    <property type="match status" value="1"/>
</dbReference>
<dbReference type="GO" id="GO:0004252">
    <property type="term" value="F:serine-type endopeptidase activity"/>
    <property type="evidence" value="ECO:0007669"/>
    <property type="project" value="UniProtKB-UniRule"/>
</dbReference>
<dbReference type="InterPro" id="IPR034193">
    <property type="entry name" value="PCSK9_ProteinaseK-like"/>
</dbReference>
<dbReference type="GO" id="GO:0005615">
    <property type="term" value="C:extracellular space"/>
    <property type="evidence" value="ECO:0007669"/>
    <property type="project" value="TreeGrafter"/>
</dbReference>
<evidence type="ECO:0000313" key="9">
    <source>
        <dbReference type="Proteomes" id="UP000274922"/>
    </source>
</evidence>
<feature type="non-terminal residue" evidence="8">
    <location>
        <position position="1"/>
    </location>
</feature>
<dbReference type="STRING" id="1555241.A0A4V1IUY3"/>
<dbReference type="PRINTS" id="PR00723">
    <property type="entry name" value="SUBTILISIN"/>
</dbReference>
<evidence type="ECO:0000256" key="2">
    <source>
        <dbReference type="ARBA" id="ARBA00022670"/>
    </source>
</evidence>
<feature type="active site" description="Charge relay system" evidence="5">
    <location>
        <position position="280"/>
    </location>
</feature>
<dbReference type="SUPFAM" id="SSF52743">
    <property type="entry name" value="Subtilisin-like"/>
    <property type="match status" value="1"/>
</dbReference>
<dbReference type="PANTHER" id="PTHR43806">
    <property type="entry name" value="PEPTIDASE S8"/>
    <property type="match status" value="1"/>
</dbReference>
<keyword evidence="4 5" id="KW-0720">Serine protease</keyword>
<accession>A0A4V1IUY3</accession>
<dbReference type="InterPro" id="IPR023828">
    <property type="entry name" value="Peptidase_S8_Ser-AS"/>
</dbReference>
<feature type="active site" description="Charge relay system" evidence="5">
    <location>
        <position position="110"/>
    </location>
</feature>
<dbReference type="GO" id="GO:0006508">
    <property type="term" value="P:proteolysis"/>
    <property type="evidence" value="ECO:0007669"/>
    <property type="project" value="UniProtKB-KW"/>
</dbReference>
<dbReference type="InterPro" id="IPR023827">
    <property type="entry name" value="Peptidase_S8_Asp-AS"/>
</dbReference>
<dbReference type="Proteomes" id="UP000274922">
    <property type="component" value="Unassembled WGS sequence"/>
</dbReference>
<sequence>LKGYAARIPAYALPLLKRAPEVALVEPDRVWQLQRAVPAQPEPPSWGLTRLSSKALPAAGSAYLYPPSAGTGVTAYVVDTGINIKHPDLEGRAIWGKTFANDGDTDKNGHGSHVAGTIGGHDHGVAKNVTLVAVKVLNGQGSGTTSGVLAGIDWTAADHARRTRERGDGKQARSVANMSLGGGASVALDRATAAAVRAGVAFAVAAGNSAGDACRVSPARVNEAVTVAASDRRDTFAYFSEKGPCVDIVAPGVDITSIWIDEPGAGHSGKAPVNTISGTSMATPHVCGVMALVLS</sequence>
<reference evidence="9" key="1">
    <citation type="journal article" date="2018" name="Nat. Microbiol.">
        <title>Leveraging single-cell genomics to expand the fungal tree of life.</title>
        <authorList>
            <person name="Ahrendt S.R."/>
            <person name="Quandt C.A."/>
            <person name="Ciobanu D."/>
            <person name="Clum A."/>
            <person name="Salamov A."/>
            <person name="Andreopoulos B."/>
            <person name="Cheng J.F."/>
            <person name="Woyke T."/>
            <person name="Pelin A."/>
            <person name="Henrissat B."/>
            <person name="Reynolds N.K."/>
            <person name="Benny G.L."/>
            <person name="Smith M.E."/>
            <person name="James T.Y."/>
            <person name="Grigoriev I.V."/>
        </authorList>
    </citation>
    <scope>NUCLEOTIDE SEQUENCE [LARGE SCALE GENOMIC DNA]</scope>
    <source>
        <strain evidence="9">ATCC 52028</strain>
    </source>
</reference>
<dbReference type="InterPro" id="IPR036852">
    <property type="entry name" value="Peptidase_S8/S53_dom_sf"/>
</dbReference>
<dbReference type="PANTHER" id="PTHR43806:SF11">
    <property type="entry name" value="CEREVISIN-RELATED"/>
    <property type="match status" value="1"/>
</dbReference>
<evidence type="ECO:0000256" key="6">
    <source>
        <dbReference type="RuleBase" id="RU003355"/>
    </source>
</evidence>
<evidence type="ECO:0000256" key="3">
    <source>
        <dbReference type="ARBA" id="ARBA00022801"/>
    </source>
</evidence>
<keyword evidence="3 5" id="KW-0378">Hydrolase</keyword>
<evidence type="ECO:0000313" key="8">
    <source>
        <dbReference type="EMBL" id="RKP02159.1"/>
    </source>
</evidence>
<evidence type="ECO:0000256" key="5">
    <source>
        <dbReference type="PROSITE-ProRule" id="PRU01240"/>
    </source>
</evidence>
<dbReference type="PROSITE" id="PS00137">
    <property type="entry name" value="SUBTILASE_HIS"/>
    <property type="match status" value="1"/>
</dbReference>
<gene>
    <name evidence="8" type="ORF">CXG81DRAFT_6554</name>
</gene>
<dbReference type="Gene3D" id="3.40.50.200">
    <property type="entry name" value="Peptidase S8/S53 domain"/>
    <property type="match status" value="1"/>
</dbReference>
<keyword evidence="2 5" id="KW-0645">Protease</keyword>
<feature type="active site" description="Charge relay system" evidence="5">
    <location>
        <position position="79"/>
    </location>
</feature>
<evidence type="ECO:0000256" key="1">
    <source>
        <dbReference type="ARBA" id="ARBA00011073"/>
    </source>
</evidence>
<dbReference type="PROSITE" id="PS00136">
    <property type="entry name" value="SUBTILASE_ASP"/>
    <property type="match status" value="1"/>
</dbReference>
<comment type="similarity">
    <text evidence="1 5 6">Belongs to the peptidase S8 family.</text>
</comment>
<keyword evidence="9" id="KW-1185">Reference proteome</keyword>
<dbReference type="InterPro" id="IPR050131">
    <property type="entry name" value="Peptidase_S8_subtilisin-like"/>
</dbReference>
<evidence type="ECO:0000259" key="7">
    <source>
        <dbReference type="Pfam" id="PF00082"/>
    </source>
</evidence>
<protein>
    <recommendedName>
        <fullName evidence="7">Peptidase S8/S53 domain-containing protein</fullName>
    </recommendedName>
</protein>
<dbReference type="OrthoDB" id="206201at2759"/>
<dbReference type="InterPro" id="IPR000209">
    <property type="entry name" value="Peptidase_S8/S53_dom"/>
</dbReference>